<dbReference type="OrthoDB" id="508875at2759"/>
<keyword evidence="5 6" id="KW-0472">Membrane</keyword>
<comment type="caution">
    <text evidence="9">The sequence shown here is derived from an EMBL/GenBank/DDBJ whole genome shotgun (WGS) entry which is preliminary data.</text>
</comment>
<name>A0A813SZC3_ADIRI</name>
<evidence type="ECO:0000259" key="8">
    <source>
        <dbReference type="Pfam" id="PF21002"/>
    </source>
</evidence>
<dbReference type="InterPro" id="IPR048511">
    <property type="entry name" value="TMEM106_N"/>
</dbReference>
<comment type="subcellular location">
    <subcellularLocation>
        <location evidence="1">Endomembrane system</location>
    </subcellularLocation>
</comment>
<evidence type="ECO:0000313" key="9">
    <source>
        <dbReference type="EMBL" id="CAF0803894.1"/>
    </source>
</evidence>
<evidence type="ECO:0000256" key="6">
    <source>
        <dbReference type="SAM" id="Phobius"/>
    </source>
</evidence>
<keyword evidence="11" id="KW-1185">Reference proteome</keyword>
<feature type="domain" description="Transmembrane protein 106 N-terminal" evidence="8">
    <location>
        <begin position="8"/>
        <end position="65"/>
    </location>
</feature>
<evidence type="ECO:0000256" key="2">
    <source>
        <dbReference type="ARBA" id="ARBA00008111"/>
    </source>
</evidence>
<keyword evidence="3 6" id="KW-0812">Transmembrane</keyword>
<evidence type="ECO:0000313" key="11">
    <source>
        <dbReference type="Proteomes" id="UP000663828"/>
    </source>
</evidence>
<evidence type="ECO:0000256" key="1">
    <source>
        <dbReference type="ARBA" id="ARBA00004308"/>
    </source>
</evidence>
<sequence>MTEPVASMSNDEDEPLLNTVVAENSTAPTGNRRCPTCQGTGSVSASSGLVALIPVDDVRLKRRHTFLWIILTIFFCTLAALAVVTTILPRSVHLSLTNPIVIDATDDSFRNSTYYRLKFIHQATIRSDNWVPIRLINLTASVEHQLVPVGPTAQKIYNHQMYLRPLGTIQSNLTVQLDFSPSTMAYRACKGIFRQMLLFKIQTTLTYADFLLGRIQTTNDVSYQYVLCNRGEWKPHEDIAEMTTRVTAATI</sequence>
<evidence type="ECO:0000313" key="12">
    <source>
        <dbReference type="Proteomes" id="UP000663852"/>
    </source>
</evidence>
<dbReference type="Proteomes" id="UP000663852">
    <property type="component" value="Unassembled WGS sequence"/>
</dbReference>
<dbReference type="AlphaFoldDB" id="A0A813SZC3"/>
<dbReference type="PANTHER" id="PTHR28556:SF4">
    <property type="entry name" value="TRANSMEMBRANE PROTEIN 106A"/>
    <property type="match status" value="1"/>
</dbReference>
<dbReference type="PANTHER" id="PTHR28556">
    <property type="entry name" value="TRANSMEMBRANE PROTEIN 106B"/>
    <property type="match status" value="1"/>
</dbReference>
<evidence type="ECO:0000256" key="4">
    <source>
        <dbReference type="ARBA" id="ARBA00022989"/>
    </source>
</evidence>
<dbReference type="GO" id="GO:0012505">
    <property type="term" value="C:endomembrane system"/>
    <property type="evidence" value="ECO:0007669"/>
    <property type="project" value="UniProtKB-SubCell"/>
</dbReference>
<dbReference type="InterPro" id="IPR009790">
    <property type="entry name" value="TMEM106"/>
</dbReference>
<dbReference type="Pfam" id="PF21002">
    <property type="entry name" value="TMEM106_N"/>
    <property type="match status" value="1"/>
</dbReference>
<evidence type="ECO:0000256" key="3">
    <source>
        <dbReference type="ARBA" id="ARBA00022692"/>
    </source>
</evidence>
<dbReference type="InterPro" id="IPR048509">
    <property type="entry name" value="TMEM106_C"/>
</dbReference>
<evidence type="ECO:0000256" key="5">
    <source>
        <dbReference type="ARBA" id="ARBA00023136"/>
    </source>
</evidence>
<feature type="domain" description="Transmembrane protein 106 C-terminal" evidence="7">
    <location>
        <begin position="112"/>
        <end position="230"/>
    </location>
</feature>
<dbReference type="Proteomes" id="UP000663828">
    <property type="component" value="Unassembled WGS sequence"/>
</dbReference>
<organism evidence="9 12">
    <name type="scientific">Adineta ricciae</name>
    <name type="common">Rotifer</name>
    <dbReference type="NCBI Taxonomy" id="249248"/>
    <lineage>
        <taxon>Eukaryota</taxon>
        <taxon>Metazoa</taxon>
        <taxon>Spiralia</taxon>
        <taxon>Gnathifera</taxon>
        <taxon>Rotifera</taxon>
        <taxon>Eurotatoria</taxon>
        <taxon>Bdelloidea</taxon>
        <taxon>Adinetida</taxon>
        <taxon>Adinetidae</taxon>
        <taxon>Adineta</taxon>
    </lineage>
</organism>
<proteinExistence type="inferred from homology"/>
<gene>
    <name evidence="9" type="ORF">EDS130_LOCUS4996</name>
    <name evidence="10" type="ORF">XAT740_LOCUS3962</name>
</gene>
<reference evidence="9" key="1">
    <citation type="submission" date="2021-02" db="EMBL/GenBank/DDBJ databases">
        <authorList>
            <person name="Nowell W R."/>
        </authorList>
    </citation>
    <scope>NUCLEOTIDE SEQUENCE</scope>
</reference>
<keyword evidence="4 6" id="KW-1133">Transmembrane helix</keyword>
<dbReference type="EMBL" id="CAJNOJ010000013">
    <property type="protein sequence ID" value="CAF0803894.1"/>
    <property type="molecule type" value="Genomic_DNA"/>
</dbReference>
<evidence type="ECO:0000313" key="10">
    <source>
        <dbReference type="EMBL" id="CAF0821057.1"/>
    </source>
</evidence>
<feature type="transmembrane region" description="Helical" evidence="6">
    <location>
        <begin position="66"/>
        <end position="88"/>
    </location>
</feature>
<dbReference type="EMBL" id="CAJNOR010000157">
    <property type="protein sequence ID" value="CAF0821057.1"/>
    <property type="molecule type" value="Genomic_DNA"/>
</dbReference>
<protein>
    <submittedName>
        <fullName evidence="9">Uncharacterized protein</fullName>
    </submittedName>
</protein>
<evidence type="ECO:0000259" key="7">
    <source>
        <dbReference type="Pfam" id="PF07092"/>
    </source>
</evidence>
<comment type="similarity">
    <text evidence="2">Belongs to the TMEM106 family.</text>
</comment>
<dbReference type="Pfam" id="PF07092">
    <property type="entry name" value="TMEM106"/>
    <property type="match status" value="1"/>
</dbReference>
<accession>A0A813SZC3</accession>